<evidence type="ECO:0000256" key="1">
    <source>
        <dbReference type="ARBA" id="ARBA00004651"/>
    </source>
</evidence>
<feature type="transmembrane region" description="Helical" evidence="8">
    <location>
        <begin position="73"/>
        <end position="88"/>
    </location>
</feature>
<dbReference type="Pfam" id="PF04973">
    <property type="entry name" value="NMN_transporter"/>
    <property type="match status" value="1"/>
</dbReference>
<comment type="subcellular location">
    <subcellularLocation>
        <location evidence="1">Cell membrane</location>
        <topology evidence="1">Multi-pass membrane protein</topology>
    </subcellularLocation>
</comment>
<name>A0ABP5H2B5_9ACTN</name>
<keyword evidence="6 8" id="KW-1133">Transmembrane helix</keyword>
<dbReference type="EMBL" id="BAAAQN010000080">
    <property type="protein sequence ID" value="GAA2060916.1"/>
    <property type="molecule type" value="Genomic_DNA"/>
</dbReference>
<proteinExistence type="inferred from homology"/>
<evidence type="ECO:0000256" key="8">
    <source>
        <dbReference type="SAM" id="Phobius"/>
    </source>
</evidence>
<feature type="transmembrane region" description="Helical" evidence="8">
    <location>
        <begin position="182"/>
        <end position="201"/>
    </location>
</feature>
<feature type="transmembrane region" description="Helical" evidence="8">
    <location>
        <begin position="24"/>
        <end position="43"/>
    </location>
</feature>
<accession>A0ABP5H2B5</accession>
<keyword evidence="10" id="KW-1185">Reference proteome</keyword>
<evidence type="ECO:0000313" key="10">
    <source>
        <dbReference type="Proteomes" id="UP001500751"/>
    </source>
</evidence>
<dbReference type="PANTHER" id="PTHR36122">
    <property type="entry name" value="NICOTINAMIDE RIBOSIDE TRANSPORTER PNUC"/>
    <property type="match status" value="1"/>
</dbReference>
<evidence type="ECO:0000256" key="4">
    <source>
        <dbReference type="ARBA" id="ARBA00022475"/>
    </source>
</evidence>
<dbReference type="PANTHER" id="PTHR36122:SF2">
    <property type="entry name" value="NICOTINAMIDE RIBOSIDE TRANSPORTER PNUC"/>
    <property type="match status" value="1"/>
</dbReference>
<dbReference type="RefSeq" id="WP_344671405.1">
    <property type="nucleotide sequence ID" value="NZ_BAAAQN010000080.1"/>
</dbReference>
<comment type="similarity">
    <text evidence="2">Belongs to the nicotinamide ribonucleoside (NR) uptake permease (TC 4.B.1) family.</text>
</comment>
<keyword evidence="7 8" id="KW-0472">Membrane</keyword>
<comment type="caution">
    <text evidence="9">The sequence shown here is derived from an EMBL/GenBank/DDBJ whole genome shotgun (WGS) entry which is preliminary data.</text>
</comment>
<evidence type="ECO:0000256" key="7">
    <source>
        <dbReference type="ARBA" id="ARBA00023136"/>
    </source>
</evidence>
<evidence type="ECO:0000313" key="9">
    <source>
        <dbReference type="EMBL" id="GAA2060916.1"/>
    </source>
</evidence>
<dbReference type="NCBIfam" id="TIGR01528">
    <property type="entry name" value="NMN_trans_PnuC"/>
    <property type="match status" value="1"/>
</dbReference>
<evidence type="ECO:0000256" key="6">
    <source>
        <dbReference type="ARBA" id="ARBA00022989"/>
    </source>
</evidence>
<keyword evidence="3" id="KW-0813">Transport</keyword>
<dbReference type="Proteomes" id="UP001500751">
    <property type="component" value="Unassembled WGS sequence"/>
</dbReference>
<feature type="transmembrane region" description="Helical" evidence="8">
    <location>
        <begin position="50"/>
        <end position="67"/>
    </location>
</feature>
<keyword evidence="4" id="KW-1003">Cell membrane</keyword>
<sequence length="222" mass="24885">MNHFLQHLVAPLNTVLFTFGTDKVSWAELLGFLTGAIGVALTVRARIWNFPIGLANNVFFFVLFWTAKLYADAILQIVYFALGVYGWWQWLRGGARRSRRTMAHASRGMLVAVLIFIVPATWVLTVVLRQADDIAPFWDALTTALSLGAQWLLNLKLFENWYFWIAADVVYIPLYFVKSLYLTGIVYVIFLGLCVLGLRTWRRQTAAPSLGGAVAPAPAGVL</sequence>
<keyword evidence="5 8" id="KW-0812">Transmembrane</keyword>
<evidence type="ECO:0000256" key="2">
    <source>
        <dbReference type="ARBA" id="ARBA00006669"/>
    </source>
</evidence>
<protein>
    <submittedName>
        <fullName evidence="9">Nicotinamide riboside transporter PnuC</fullName>
    </submittedName>
</protein>
<dbReference type="InterPro" id="IPR006419">
    <property type="entry name" value="NMN_transpt_PnuC"/>
</dbReference>
<evidence type="ECO:0000256" key="3">
    <source>
        <dbReference type="ARBA" id="ARBA00022448"/>
    </source>
</evidence>
<feature type="transmembrane region" description="Helical" evidence="8">
    <location>
        <begin position="109"/>
        <end position="128"/>
    </location>
</feature>
<organism evidence="9 10">
    <name type="scientific">Catenulispora yoronensis</name>
    <dbReference type="NCBI Taxonomy" id="450799"/>
    <lineage>
        <taxon>Bacteria</taxon>
        <taxon>Bacillati</taxon>
        <taxon>Actinomycetota</taxon>
        <taxon>Actinomycetes</taxon>
        <taxon>Catenulisporales</taxon>
        <taxon>Catenulisporaceae</taxon>
        <taxon>Catenulispora</taxon>
    </lineage>
</organism>
<gene>
    <name evidence="9" type="primary">pnuC</name>
    <name evidence="9" type="ORF">GCM10009839_84750</name>
</gene>
<reference evidence="10" key="1">
    <citation type="journal article" date="2019" name="Int. J. Syst. Evol. Microbiol.">
        <title>The Global Catalogue of Microorganisms (GCM) 10K type strain sequencing project: providing services to taxonomists for standard genome sequencing and annotation.</title>
        <authorList>
            <consortium name="The Broad Institute Genomics Platform"/>
            <consortium name="The Broad Institute Genome Sequencing Center for Infectious Disease"/>
            <person name="Wu L."/>
            <person name="Ma J."/>
        </authorList>
    </citation>
    <scope>NUCLEOTIDE SEQUENCE [LARGE SCALE GENOMIC DNA]</scope>
    <source>
        <strain evidence="10">JCM 16014</strain>
    </source>
</reference>
<evidence type="ECO:0000256" key="5">
    <source>
        <dbReference type="ARBA" id="ARBA00022692"/>
    </source>
</evidence>